<evidence type="ECO:0008006" key="5">
    <source>
        <dbReference type="Google" id="ProtNLM"/>
    </source>
</evidence>
<dbReference type="RefSeq" id="WP_154593423.1">
    <property type="nucleotide sequence ID" value="NZ_WLVL01000037.1"/>
</dbReference>
<keyword evidence="4" id="KW-1185">Reference proteome</keyword>
<evidence type="ECO:0000313" key="3">
    <source>
        <dbReference type="EMBL" id="MTB72143.1"/>
    </source>
</evidence>
<reference evidence="3 4" key="1">
    <citation type="submission" date="2019-11" db="EMBL/GenBank/DDBJ databases">
        <title>Whole genome sequencing identifies a novel species of the genus Arsenicicoccus isolated from human blood.</title>
        <authorList>
            <person name="Jeong J.H."/>
            <person name="Kweon O.J."/>
            <person name="Kim H.R."/>
            <person name="Kim T.-H."/>
            <person name="Ha S.-M."/>
            <person name="Lee M.-K."/>
        </authorList>
    </citation>
    <scope>NUCLEOTIDE SEQUENCE [LARGE SCALE GENOMIC DNA]</scope>
    <source>
        <strain evidence="3 4">MKL-02</strain>
    </source>
</reference>
<gene>
    <name evidence="3" type="ORF">GGG17_09210</name>
</gene>
<keyword evidence="2" id="KW-1133">Transmembrane helix</keyword>
<feature type="transmembrane region" description="Helical" evidence="2">
    <location>
        <begin position="198"/>
        <end position="219"/>
    </location>
</feature>
<sequence length="383" mass="39668">MTSASPSRVAAVDVARCLALLGILVNHLVGGLASAVLWDVHAVLFAVLVGVGAQLGWSAHRRGSTARAGLVRAGALAVVGLTLADLGTRAAIVLVPLAVVTVVVTWAVRRTTRVLLGVTASVALLAPLVAHLGRRGLAGRWLPDVGWSDLLDPSHALSTAAFATSYPAVLWTAYGLLGVLAARASLPDGNRPARPAALALAGLSLVLVGRVGSILALVLTRRTALLEAERRAAVEASSLPDDVDRLTLVGAYLPSTPSLLVSGGLALLVLAGVIALCRRPRVRESALVRGAADLGSMTLSAYTLHVLLLPGTERVLEAHPGLGPWWLWAAHVTIIAVVLLTWRRTLPSPLSSGPLEWATRRAVAAVTPRSGRSPAPGPPRRPA</sequence>
<feature type="transmembrane region" description="Helical" evidence="2">
    <location>
        <begin position="69"/>
        <end position="84"/>
    </location>
</feature>
<evidence type="ECO:0000256" key="2">
    <source>
        <dbReference type="SAM" id="Phobius"/>
    </source>
</evidence>
<feature type="transmembrane region" description="Helical" evidence="2">
    <location>
        <begin position="168"/>
        <end position="186"/>
    </location>
</feature>
<comment type="caution">
    <text evidence="3">The sequence shown here is derived from an EMBL/GenBank/DDBJ whole genome shotgun (WGS) entry which is preliminary data.</text>
</comment>
<feature type="transmembrane region" description="Helical" evidence="2">
    <location>
        <begin position="115"/>
        <end position="133"/>
    </location>
</feature>
<accession>A0A6I3IHQ6</accession>
<protein>
    <recommendedName>
        <fullName evidence="5">DUF418 domain-containing protein</fullName>
    </recommendedName>
</protein>
<evidence type="ECO:0000256" key="1">
    <source>
        <dbReference type="SAM" id="MobiDB-lite"/>
    </source>
</evidence>
<feature type="transmembrane region" description="Helical" evidence="2">
    <location>
        <begin position="259"/>
        <end position="277"/>
    </location>
</feature>
<keyword evidence="2" id="KW-0812">Transmembrane</keyword>
<organism evidence="3 4">
    <name type="scientific">Arsenicicoccus cauae</name>
    <dbReference type="NCBI Taxonomy" id="2663847"/>
    <lineage>
        <taxon>Bacteria</taxon>
        <taxon>Bacillati</taxon>
        <taxon>Actinomycetota</taxon>
        <taxon>Actinomycetes</taxon>
        <taxon>Micrococcales</taxon>
        <taxon>Intrasporangiaceae</taxon>
        <taxon>Arsenicicoccus</taxon>
    </lineage>
</organism>
<dbReference type="EMBL" id="WLVL01000037">
    <property type="protein sequence ID" value="MTB72143.1"/>
    <property type="molecule type" value="Genomic_DNA"/>
</dbReference>
<evidence type="ECO:0000313" key="4">
    <source>
        <dbReference type="Proteomes" id="UP000431092"/>
    </source>
</evidence>
<dbReference type="AlphaFoldDB" id="A0A6I3IHQ6"/>
<feature type="region of interest" description="Disordered" evidence="1">
    <location>
        <begin position="363"/>
        <end position="383"/>
    </location>
</feature>
<keyword evidence="2" id="KW-0472">Membrane</keyword>
<dbReference type="Proteomes" id="UP000431092">
    <property type="component" value="Unassembled WGS sequence"/>
</dbReference>
<feature type="transmembrane region" description="Helical" evidence="2">
    <location>
        <begin position="286"/>
        <end position="305"/>
    </location>
</feature>
<feature type="transmembrane region" description="Helical" evidence="2">
    <location>
        <begin position="90"/>
        <end position="108"/>
    </location>
</feature>
<name>A0A6I3IHQ6_9MICO</name>
<feature type="transmembrane region" description="Helical" evidence="2">
    <location>
        <begin position="35"/>
        <end position="57"/>
    </location>
</feature>
<proteinExistence type="predicted"/>
<feature type="transmembrane region" description="Helical" evidence="2">
    <location>
        <begin position="325"/>
        <end position="342"/>
    </location>
</feature>
<feature type="compositionally biased region" description="Low complexity" evidence="1">
    <location>
        <begin position="363"/>
        <end position="374"/>
    </location>
</feature>